<dbReference type="Pfam" id="PF02284">
    <property type="entry name" value="COX5A"/>
    <property type="match status" value="1"/>
</dbReference>
<dbReference type="FunFam" id="1.25.40.40:FF:000002">
    <property type="entry name" value="cytochrome c oxidase subunit 5A, mitochondrial"/>
    <property type="match status" value="1"/>
</dbReference>
<keyword evidence="11 15" id="KW-0408">Iron</keyword>
<evidence type="ECO:0000256" key="1">
    <source>
        <dbReference type="ARBA" id="ARBA00004443"/>
    </source>
</evidence>
<comment type="similarity">
    <text evidence="3 15">Belongs to the cytochrome c oxidase subunit 5A family.</text>
</comment>
<evidence type="ECO:0000256" key="13">
    <source>
        <dbReference type="ARBA" id="ARBA00023136"/>
    </source>
</evidence>
<comment type="function">
    <text evidence="15">Component of the cytochrome c oxidase, the last enzyme in the mitochondrial electron transport chain which drives oxidative phosphorylation. The respiratory chain contains 3 multisubunit complexes succinate dehydrogenase (complex II, CII), ubiquinol-cytochrome c oxidoreductase (cytochrome b-c1 complex, complex III, CIII) and cytochrome c oxidase (complex IV, CIV), that cooperate to transfer electrons derived from NADH and succinate to molecular oxygen, creating an electrochemical gradient over the inner membrane that drives transmembrane transport and the ATP synthase. Cytochrome c oxidase is the component of the respiratory chain that catalyzes the reduction of oxygen to water. Electrons originating from reduced cytochrome c in the intermembrane space (IMS) are transferred via the dinuclear copper A center (CU(A)) of subunit 2 and heme A of subunit 1 to the active site in subunit 1, a binuclear center (BNC) formed by heme A3 and copper B (CU(B)). The BNC reduces molecular oxygen to 2 water molecules using 4 electrons from cytochrome c in the IMS and 4 protons from the mitochondrial matrix.</text>
</comment>
<dbReference type="PANTHER" id="PTHR14200:SF11">
    <property type="entry name" value="CYTOCHROME C OXIDASE SUBUNIT 5A, MITOCHONDRIAL"/>
    <property type="match status" value="1"/>
</dbReference>
<keyword evidence="8 15" id="KW-0999">Mitochondrion inner membrane</keyword>
<evidence type="ECO:0000256" key="11">
    <source>
        <dbReference type="ARBA" id="ARBA00023004"/>
    </source>
</evidence>
<dbReference type="InterPro" id="IPR036545">
    <property type="entry name" value="Cyt_c_oxidase_su5A/6_sf"/>
</dbReference>
<comment type="subunit">
    <text evidence="15">Component of the cytochrome c oxidase (complex IV, CIV), a multisubunit enzyme composed of a catalytic core of 3 subunits and several supernumerary subunits. The complex exists as a monomer or a dimer and forms supercomplexes (SCs) in the inner mitochondrial membrane with ubiquinol-cytochrome c oxidoreductase (cytochrome b-c1 complex, complex III, CIII).</text>
</comment>
<organism evidence="16">
    <name type="scientific">Photinus pyralis</name>
    <name type="common">Common eastern firefly</name>
    <name type="synonym">Lampyris pyralis</name>
    <dbReference type="NCBI Taxonomy" id="7054"/>
    <lineage>
        <taxon>Eukaryota</taxon>
        <taxon>Metazoa</taxon>
        <taxon>Ecdysozoa</taxon>
        <taxon>Arthropoda</taxon>
        <taxon>Hexapoda</taxon>
        <taxon>Insecta</taxon>
        <taxon>Pterygota</taxon>
        <taxon>Neoptera</taxon>
        <taxon>Endopterygota</taxon>
        <taxon>Coleoptera</taxon>
        <taxon>Polyphaga</taxon>
        <taxon>Elateriformia</taxon>
        <taxon>Elateroidea</taxon>
        <taxon>Lampyridae</taxon>
        <taxon>Lampyrinae</taxon>
        <taxon>Photinus</taxon>
    </lineage>
</organism>
<gene>
    <name evidence="17" type="ORF">PPYR_05447</name>
</gene>
<evidence type="ECO:0000256" key="8">
    <source>
        <dbReference type="ARBA" id="ARBA00022792"/>
    </source>
</evidence>
<dbReference type="Gene3D" id="1.25.40.40">
    <property type="entry name" value="Cytochrome c oxidase, subunit Va/VI"/>
    <property type="match status" value="1"/>
</dbReference>
<comment type="subcellular location">
    <subcellularLocation>
        <location evidence="1 15">Mitochondrion inner membrane</location>
        <topology evidence="1 15">Peripheral membrane protein</topology>
        <orientation evidence="1 15">Matrix side</orientation>
    </subcellularLocation>
</comment>
<evidence type="ECO:0000256" key="14">
    <source>
        <dbReference type="ARBA" id="ARBA00031049"/>
    </source>
</evidence>
<keyword evidence="12 15" id="KW-0496">Mitochondrion</keyword>
<dbReference type="GO" id="GO:0006123">
    <property type="term" value="P:mitochondrial electron transport, cytochrome c to oxygen"/>
    <property type="evidence" value="ECO:0007669"/>
    <property type="project" value="UniProtKB-UniRule"/>
</dbReference>
<dbReference type="OrthoDB" id="5778907at2759"/>
<dbReference type="AlphaFoldDB" id="A0A1Y1MUG9"/>
<evidence type="ECO:0000256" key="10">
    <source>
        <dbReference type="ARBA" id="ARBA00022946"/>
    </source>
</evidence>
<evidence type="ECO:0000256" key="7">
    <source>
        <dbReference type="ARBA" id="ARBA00022723"/>
    </source>
</evidence>
<comment type="pathway">
    <text evidence="2 15">Energy metabolism; oxidative phosphorylation.</text>
</comment>
<name>A0A1Y1MUG9_PHOPY</name>
<protein>
    <recommendedName>
        <fullName evidence="4 15">Cytochrome c oxidase subunit 5A, mitochondrial</fullName>
    </recommendedName>
    <alternativeName>
        <fullName evidence="14 15">Cytochrome c oxidase polypeptide Va</fullName>
    </alternativeName>
</protein>
<evidence type="ECO:0000313" key="16">
    <source>
        <dbReference type="EMBL" id="JAV87027.1"/>
    </source>
</evidence>
<evidence type="ECO:0000256" key="3">
    <source>
        <dbReference type="ARBA" id="ARBA00007972"/>
    </source>
</evidence>
<dbReference type="InParanoid" id="A0A1Y1MUG9"/>
<dbReference type="EMBL" id="GEZM01026377">
    <property type="protein sequence ID" value="JAV87027.1"/>
    <property type="molecule type" value="Transcribed_RNA"/>
</dbReference>
<dbReference type="GO" id="GO:0045277">
    <property type="term" value="C:respiratory chain complex IV"/>
    <property type="evidence" value="ECO:0007669"/>
    <property type="project" value="UniProtKB-UniRule"/>
</dbReference>
<dbReference type="CDD" id="cd00923">
    <property type="entry name" value="Cyt_c_Oxidase_Va"/>
    <property type="match status" value="1"/>
</dbReference>
<keyword evidence="6 15" id="KW-0349">Heme</keyword>
<evidence type="ECO:0000256" key="9">
    <source>
        <dbReference type="ARBA" id="ARBA00022843"/>
    </source>
</evidence>
<reference evidence="17 18" key="2">
    <citation type="journal article" date="2018" name="Elife">
        <title>Firefly genomes illuminate parallel origins of bioluminescence in beetles.</title>
        <authorList>
            <person name="Fallon T.R."/>
            <person name="Lower S.E."/>
            <person name="Chang C.H."/>
            <person name="Bessho-Uehara M."/>
            <person name="Martin G.J."/>
            <person name="Bewick A.J."/>
            <person name="Behringer M."/>
            <person name="Debat H.J."/>
            <person name="Wong I."/>
            <person name="Day J.C."/>
            <person name="Suvorov A."/>
            <person name="Silva C.J."/>
            <person name="Stanger-Hall K.F."/>
            <person name="Hall D.W."/>
            <person name="Schmitz R.J."/>
            <person name="Nelson D.R."/>
            <person name="Lewis S.M."/>
            <person name="Shigenobu S."/>
            <person name="Bybee S.M."/>
            <person name="Larracuente A.M."/>
            <person name="Oba Y."/>
            <person name="Weng J.K."/>
        </authorList>
    </citation>
    <scope>NUCLEOTIDE SEQUENCE [LARGE SCALE GENOMIC DNA]</scope>
    <source>
        <strain evidence="17">1611_PpyrPB1</strain>
        <tissue evidence="17">Whole body</tissue>
    </source>
</reference>
<evidence type="ECO:0000256" key="4">
    <source>
        <dbReference type="ARBA" id="ARBA00021968"/>
    </source>
</evidence>
<reference evidence="16" key="1">
    <citation type="journal article" date="2016" name="Sci. Rep.">
        <title>Molecular characterization of firefly nuptial gifts: a multi-omics approach sheds light on postcopulatory sexual selection.</title>
        <authorList>
            <person name="Al-Wathiqui N."/>
            <person name="Fallon T.R."/>
            <person name="South A."/>
            <person name="Weng J.K."/>
            <person name="Lewis S.M."/>
        </authorList>
    </citation>
    <scope>NUCLEOTIDE SEQUENCE</scope>
</reference>
<proteinExistence type="inferred from homology"/>
<sequence>MFRTLAFRVNSAIRNGINVNKASPVGVVNRCMSHGKTETDEEFDNRYESYFNRKDIDGWEVRKGMNDLCGMDLIPEPRIIIAAMKACRRINDYALCIRFLEALKAKCGGKVNEIYPYIINEIRPTLTELGIDTPEELGYDKPELALKTVYE</sequence>
<dbReference type="SUPFAM" id="SSF48479">
    <property type="entry name" value="Cytochrome c oxidase subunit E"/>
    <property type="match status" value="1"/>
</dbReference>
<reference evidence="17" key="3">
    <citation type="submission" date="2019-08" db="EMBL/GenBank/DDBJ databases">
        <authorList>
            <consortium name="Photinus pyralis genome working group"/>
            <person name="Fallon T.R."/>
            <person name="Sander Lower S.E."/>
            <person name="Weng J.-K."/>
        </authorList>
    </citation>
    <scope>NUCLEOTIDE SEQUENCE</scope>
    <source>
        <strain evidence="17">1611_PpyrPB1</strain>
        <tissue evidence="17">Whole body</tissue>
    </source>
</reference>
<keyword evidence="13 15" id="KW-0472">Membrane</keyword>
<evidence type="ECO:0000256" key="15">
    <source>
        <dbReference type="RuleBase" id="RU368103"/>
    </source>
</evidence>
<evidence type="ECO:0000313" key="17">
    <source>
        <dbReference type="EMBL" id="KAB0801093.1"/>
    </source>
</evidence>
<dbReference type="EMBL" id="VVIM01000003">
    <property type="protein sequence ID" value="KAB0801093.1"/>
    <property type="molecule type" value="Genomic_DNA"/>
</dbReference>
<keyword evidence="9" id="KW-0832">Ubl conjugation</keyword>
<keyword evidence="18" id="KW-1185">Reference proteome</keyword>
<evidence type="ECO:0000256" key="12">
    <source>
        <dbReference type="ARBA" id="ARBA00023128"/>
    </source>
</evidence>
<dbReference type="InterPro" id="IPR003204">
    <property type="entry name" value="Cyt_c_oxidase_su5A/6"/>
</dbReference>
<evidence type="ECO:0000256" key="5">
    <source>
        <dbReference type="ARBA" id="ARBA00022553"/>
    </source>
</evidence>
<evidence type="ECO:0000256" key="2">
    <source>
        <dbReference type="ARBA" id="ARBA00004673"/>
    </source>
</evidence>
<keyword evidence="10 15" id="KW-0809">Transit peptide</keyword>
<evidence type="ECO:0000256" key="6">
    <source>
        <dbReference type="ARBA" id="ARBA00022617"/>
    </source>
</evidence>
<dbReference type="UniPathway" id="UPA00705"/>
<dbReference type="GO" id="GO:0046872">
    <property type="term" value="F:metal ion binding"/>
    <property type="evidence" value="ECO:0007669"/>
    <property type="project" value="UniProtKB-UniRule"/>
</dbReference>
<accession>A0A1Y1MUG9</accession>
<keyword evidence="5" id="KW-0597">Phosphoprotein</keyword>
<dbReference type="FunCoup" id="A0A1Y1MUG9">
    <property type="interactions" value="1374"/>
</dbReference>
<keyword evidence="7 15" id="KW-0479">Metal-binding</keyword>
<dbReference type="GO" id="GO:0005743">
    <property type="term" value="C:mitochondrial inner membrane"/>
    <property type="evidence" value="ECO:0007669"/>
    <property type="project" value="UniProtKB-SubCell"/>
</dbReference>
<evidence type="ECO:0000313" key="18">
    <source>
        <dbReference type="Proteomes" id="UP000327044"/>
    </source>
</evidence>
<dbReference type="PANTHER" id="PTHR14200">
    <property type="entry name" value="CYTOCHROME C OXIDASE POLYPEPTIDE"/>
    <property type="match status" value="1"/>
</dbReference>
<dbReference type="Proteomes" id="UP000327044">
    <property type="component" value="Unassembled WGS sequence"/>
</dbReference>